<dbReference type="RefSeq" id="WP_012546940.1">
    <property type="nucleotide sequence ID" value="NZ_VTFL01000001.1"/>
</dbReference>
<dbReference type="AlphaFoldDB" id="A0A7C2CRU7"/>
<dbReference type="InterPro" id="IPR012675">
    <property type="entry name" value="Beta-grasp_dom_sf"/>
</dbReference>
<protein>
    <submittedName>
        <fullName evidence="1">Sulfur carrier protein ThiS</fullName>
    </submittedName>
</protein>
<dbReference type="SUPFAM" id="SSF54285">
    <property type="entry name" value="MoaD/ThiS"/>
    <property type="match status" value="1"/>
</dbReference>
<dbReference type="InterPro" id="IPR016155">
    <property type="entry name" value="Mopterin_synth/thiamin_S_b"/>
</dbReference>
<reference evidence="1" key="1">
    <citation type="journal article" date="2020" name="mSystems">
        <title>Genome- and Community-Level Interaction Insights into Carbon Utilization and Element Cycling Functions of Hydrothermarchaeota in Hydrothermal Sediment.</title>
        <authorList>
            <person name="Zhou Z."/>
            <person name="Liu Y."/>
            <person name="Xu W."/>
            <person name="Pan J."/>
            <person name="Luo Z.H."/>
            <person name="Li M."/>
        </authorList>
    </citation>
    <scope>NUCLEOTIDE SEQUENCE [LARGE SCALE GENOMIC DNA]</scope>
    <source>
        <strain evidence="1">SpSt-70</strain>
    </source>
</reference>
<sequence length="62" mass="7166">MLVNDREIKFKGNLKDLLLFLNYPTEKIVVLVNGEIVKKENWENMKLKDEDYIEIVSLVGGG</sequence>
<dbReference type="PANTHER" id="PTHR34472">
    <property type="entry name" value="SULFUR CARRIER PROTEIN THIS"/>
    <property type="match status" value="1"/>
</dbReference>
<proteinExistence type="predicted"/>
<comment type="caution">
    <text evidence="1">The sequence shown here is derived from an EMBL/GenBank/DDBJ whole genome shotgun (WGS) entry which is preliminary data.</text>
</comment>
<dbReference type="NCBIfam" id="TIGR01683">
    <property type="entry name" value="thiS"/>
    <property type="match status" value="1"/>
</dbReference>
<dbReference type="Pfam" id="PF02597">
    <property type="entry name" value="ThiS"/>
    <property type="match status" value="1"/>
</dbReference>
<name>A0A7C2CRU7_DICTH</name>
<dbReference type="EMBL" id="DTDV01000021">
    <property type="protein sequence ID" value="HGK24407.1"/>
    <property type="molecule type" value="Genomic_DNA"/>
</dbReference>
<dbReference type="PANTHER" id="PTHR34472:SF1">
    <property type="entry name" value="SULFUR CARRIER PROTEIN THIS"/>
    <property type="match status" value="1"/>
</dbReference>
<dbReference type="Gene3D" id="3.10.20.30">
    <property type="match status" value="1"/>
</dbReference>
<evidence type="ECO:0000313" key="1">
    <source>
        <dbReference type="EMBL" id="HGK24407.1"/>
    </source>
</evidence>
<dbReference type="InterPro" id="IPR003749">
    <property type="entry name" value="ThiS/MoaD-like"/>
</dbReference>
<dbReference type="CDD" id="cd00565">
    <property type="entry name" value="Ubl_ThiS"/>
    <property type="match status" value="1"/>
</dbReference>
<accession>A0A7C2CRU7</accession>
<dbReference type="InterPro" id="IPR010035">
    <property type="entry name" value="Thi_S"/>
</dbReference>
<organism evidence="1">
    <name type="scientific">Dictyoglomus thermophilum</name>
    <dbReference type="NCBI Taxonomy" id="14"/>
    <lineage>
        <taxon>Bacteria</taxon>
        <taxon>Pseudomonadati</taxon>
        <taxon>Dictyoglomota</taxon>
        <taxon>Dictyoglomia</taxon>
        <taxon>Dictyoglomales</taxon>
        <taxon>Dictyoglomaceae</taxon>
        <taxon>Dictyoglomus</taxon>
    </lineage>
</organism>
<gene>
    <name evidence="1" type="primary">thiS</name>
    <name evidence="1" type="ORF">ENU78_08300</name>
</gene>
<dbReference type="OMA" id="DKEMEFC"/>